<reference evidence="12" key="1">
    <citation type="submission" date="2013-02" db="EMBL/GenBank/DDBJ databases">
        <authorList>
            <person name="Cross G.A.M."/>
            <person name="Kim H.-S."/>
            <person name="Wickstead B."/>
        </authorList>
    </citation>
    <scope>NUCLEOTIDE SEQUENCE</scope>
    <source>
        <strain evidence="12">Lister 427</strain>
    </source>
</reference>
<comment type="function">
    <text evidence="1">VSG forms a coat on the surface of the parasite. The trypanosome evades the immune response of the host by expressing a series of antigenically distinct VSGs from an estimated 1000 VSG genes.</text>
</comment>
<dbReference type="Gene3D" id="4.10.110.20">
    <property type="entry name" value="Variant surface glycoprotein MITAT 1.2, VSG 221, C-terminal domain"/>
    <property type="match status" value="1"/>
</dbReference>
<sequence length="499" mass="53081">ILLVLAITALAELRHQADSTDHAFDEGAVTEVCKAARELDKIPAVALHKQNKAINDIKAAQSAQHELLAAASRETNTNASSLYQAAALEAHKCAELQATHLEALVKPAFLATTNAAKSVGAINEFVDFLISASTGGGTGTCLAASGGAPTGSNKQTRLGCPPAFTEDTDAADYQESAALKHTGFDELTAAAAKQKSGCASTKFHLLATNGVSSTGHVWQAATPGAIPVMAGFIEVTPHSTAASTDIQIPKLNKIGQNWQATDTNKRPAKVFNKLKGLIEADDSNCGENKDDVIKYALGSTTAVAALKAIRKSAKLYAKGNKEDYETAKLLEEVSGKITGKEEAILNKLKTIPLAKVLADKKEEKTLKEVGGGDLRASLLLQYIRRASRLAELEQELTTEKQKNLSTPPPKIAETDETFEKKGVGDKCKAPCKLVEDEGGKKCKLDAEATKQAENQSGGTRETTTDKCNDKKKEECTSPDCKWEGKECKDSNFSSIIDLN</sequence>
<evidence type="ECO:0000313" key="12">
    <source>
        <dbReference type="EMBL" id="AGH58734.1"/>
    </source>
</evidence>
<dbReference type="VEuPathDB" id="TriTrypDB:Tb427_000473300"/>
<dbReference type="Pfam" id="PF00913">
    <property type="entry name" value="Trypan_glycop"/>
    <property type="match status" value="1"/>
</dbReference>
<dbReference type="SUPFAM" id="SSF118251">
    <property type="entry name" value="Variant surface glycoprotein MITAT 1.2, VSG 221, C-terminal domain"/>
    <property type="match status" value="1"/>
</dbReference>
<dbReference type="SUPFAM" id="SSF58087">
    <property type="entry name" value="Variant surface glycoprotein (N-terminal domain)"/>
    <property type="match status" value="1"/>
</dbReference>
<dbReference type="VEuPathDB" id="TriTrypDB:Tb11.v5.0896"/>
<evidence type="ECO:0000256" key="5">
    <source>
        <dbReference type="ARBA" id="ARBA00023136"/>
    </source>
</evidence>
<dbReference type="GO" id="GO:0098552">
    <property type="term" value="C:side of membrane"/>
    <property type="evidence" value="ECO:0007669"/>
    <property type="project" value="UniProtKB-KW"/>
</dbReference>
<keyword evidence="4" id="KW-0336">GPI-anchor</keyword>
<dbReference type="AlphaFoldDB" id="M4SRZ5"/>
<dbReference type="InterPro" id="IPR027446">
    <property type="entry name" value="VSG_C_dom_sf"/>
</dbReference>
<dbReference type="GO" id="GO:0042783">
    <property type="term" value="P:symbiont-mediated evasion of host immune response"/>
    <property type="evidence" value="ECO:0007669"/>
    <property type="project" value="InterPro"/>
</dbReference>
<feature type="compositionally biased region" description="Polar residues" evidence="8">
    <location>
        <begin position="451"/>
        <end position="461"/>
    </location>
</feature>
<feature type="signal peptide" evidence="9">
    <location>
        <begin position="1"/>
        <end position="19"/>
    </location>
</feature>
<feature type="chain" id="PRO_5004057316" evidence="9">
    <location>
        <begin position="20"/>
        <end position="499"/>
    </location>
</feature>
<keyword evidence="6" id="KW-0325">Glycoprotein</keyword>
<protein>
    <submittedName>
        <fullName evidence="12">Variant surface glycoprotein 723</fullName>
    </submittedName>
</protein>
<proteinExistence type="predicted"/>
<keyword evidence="3" id="KW-1003">Cell membrane</keyword>
<evidence type="ECO:0000256" key="6">
    <source>
        <dbReference type="ARBA" id="ARBA00023180"/>
    </source>
</evidence>
<evidence type="ECO:0000259" key="10">
    <source>
        <dbReference type="Pfam" id="PF00913"/>
    </source>
</evidence>
<keyword evidence="9" id="KW-0732">Signal</keyword>
<keyword evidence="5" id="KW-0472">Membrane</keyword>
<evidence type="ECO:0000256" key="9">
    <source>
        <dbReference type="SAM" id="SignalP"/>
    </source>
</evidence>
<name>M4SRZ5_9TRYP</name>
<keyword evidence="7" id="KW-0449">Lipoprotein</keyword>
<dbReference type="Gene3D" id="3.90.150.10">
    <property type="entry name" value="Variant Surface Glycoprotein, subunit A domain 1"/>
    <property type="match status" value="1"/>
</dbReference>
<evidence type="ECO:0000256" key="8">
    <source>
        <dbReference type="SAM" id="MobiDB-lite"/>
    </source>
</evidence>
<dbReference type="Pfam" id="PF10659">
    <property type="entry name" value="Trypan_glycop_C"/>
    <property type="match status" value="1"/>
</dbReference>
<dbReference type="VEuPathDB" id="TriTrypDB:Tb427_000562800"/>
<feature type="domain" description="Trypanosome variant surface glycoprotein C-terminal" evidence="11">
    <location>
        <begin position="425"/>
        <end position="492"/>
    </location>
</feature>
<dbReference type="GO" id="GO:0005886">
    <property type="term" value="C:plasma membrane"/>
    <property type="evidence" value="ECO:0007669"/>
    <property type="project" value="UniProtKB-SubCell"/>
</dbReference>
<comment type="subcellular location">
    <subcellularLocation>
        <location evidence="2">Cell membrane</location>
        <topology evidence="2">Lipid-anchor</topology>
        <topology evidence="2">GPI-anchor</topology>
    </subcellularLocation>
</comment>
<evidence type="ECO:0000256" key="1">
    <source>
        <dbReference type="ARBA" id="ARBA00002523"/>
    </source>
</evidence>
<feature type="compositionally biased region" description="Basic and acidic residues" evidence="8">
    <location>
        <begin position="462"/>
        <end position="478"/>
    </location>
</feature>
<feature type="non-terminal residue" evidence="12">
    <location>
        <position position="1"/>
    </location>
</feature>
<evidence type="ECO:0000256" key="3">
    <source>
        <dbReference type="ARBA" id="ARBA00022475"/>
    </source>
</evidence>
<evidence type="ECO:0000256" key="4">
    <source>
        <dbReference type="ARBA" id="ARBA00022622"/>
    </source>
</evidence>
<reference evidence="12" key="2">
    <citation type="journal article" date="2014" name="Mol. Biochem. Parasitol.">
        <title>Capturing the variant surface glycoprotein repertoire (the VSGnome) of Trypanosoma brucei Lister 427.</title>
        <authorList>
            <person name="Cross G.A."/>
            <person name="Kim H.S."/>
            <person name="Wickstead B."/>
        </authorList>
    </citation>
    <scope>NUCLEOTIDE SEQUENCE</scope>
    <source>
        <strain evidence="12">Lister 427</strain>
    </source>
</reference>
<evidence type="ECO:0000256" key="7">
    <source>
        <dbReference type="ARBA" id="ARBA00023288"/>
    </source>
</evidence>
<dbReference type="InterPro" id="IPR001812">
    <property type="entry name" value="Trypano_VSG_A_N_dom"/>
</dbReference>
<dbReference type="EMBL" id="KC611303">
    <property type="protein sequence ID" value="AGH58734.1"/>
    <property type="molecule type" value="Genomic_DNA"/>
</dbReference>
<feature type="domain" description="Trypanosome variant surface glycoprotein A-type N-terminal" evidence="10">
    <location>
        <begin position="5"/>
        <end position="369"/>
    </location>
</feature>
<dbReference type="InterPro" id="IPR019609">
    <property type="entry name" value="Variant_surf_glycoprt_trypan_C"/>
</dbReference>
<accession>M4SRZ5</accession>
<organism evidence="12">
    <name type="scientific">Trypanosoma brucei</name>
    <dbReference type="NCBI Taxonomy" id="5691"/>
    <lineage>
        <taxon>Eukaryota</taxon>
        <taxon>Discoba</taxon>
        <taxon>Euglenozoa</taxon>
        <taxon>Kinetoplastea</taxon>
        <taxon>Metakinetoplastina</taxon>
        <taxon>Trypanosomatida</taxon>
        <taxon>Trypanosomatidae</taxon>
        <taxon>Trypanosoma</taxon>
    </lineage>
</organism>
<feature type="region of interest" description="Disordered" evidence="8">
    <location>
        <begin position="445"/>
        <end position="478"/>
    </location>
</feature>
<dbReference type="Gene3D" id="1.10.470.10">
    <property type="entry name" value="Variant Surface Glycoprotein, subunit A, domain 2"/>
    <property type="match status" value="1"/>
</dbReference>
<evidence type="ECO:0000259" key="11">
    <source>
        <dbReference type="Pfam" id="PF10659"/>
    </source>
</evidence>
<evidence type="ECO:0000256" key="2">
    <source>
        <dbReference type="ARBA" id="ARBA00004609"/>
    </source>
</evidence>